<evidence type="ECO:0000313" key="2">
    <source>
        <dbReference type="Proteomes" id="UP001214576"/>
    </source>
</evidence>
<keyword evidence="2" id="KW-1185">Reference proteome</keyword>
<dbReference type="EMBL" id="JAKZEL010000004">
    <property type="protein sequence ID" value="KAI4544224.1"/>
    <property type="molecule type" value="Genomic_DNA"/>
</dbReference>
<proteinExistence type="predicted"/>
<evidence type="ECO:0000313" key="1">
    <source>
        <dbReference type="EMBL" id="KAI4544224.1"/>
    </source>
</evidence>
<sequence length="144" mass="16099">MAYVYRQTHVWFAHTLLGLAGFLAHGRKTRGSNLLINSKKHLSHYEKSFLTPGAAEMLGKAQRMNGTQIQALKRRRNRDAFKKLDATAPIYQCYDDVFFMKSGCGTELLGTLNQKAAVKNRAVRAAKALTRAISVKAVNTELML</sequence>
<organism evidence="1 2">
    <name type="scientific">Ovis ammon polii</name>
    <dbReference type="NCBI Taxonomy" id="230172"/>
    <lineage>
        <taxon>Eukaryota</taxon>
        <taxon>Metazoa</taxon>
        <taxon>Chordata</taxon>
        <taxon>Craniata</taxon>
        <taxon>Vertebrata</taxon>
        <taxon>Euteleostomi</taxon>
        <taxon>Mammalia</taxon>
        <taxon>Eutheria</taxon>
        <taxon>Laurasiatheria</taxon>
        <taxon>Artiodactyla</taxon>
        <taxon>Ruminantia</taxon>
        <taxon>Pecora</taxon>
        <taxon>Bovidae</taxon>
        <taxon>Caprinae</taxon>
        <taxon>Ovis</taxon>
    </lineage>
</organism>
<dbReference type="Proteomes" id="UP001214576">
    <property type="component" value="Unassembled WGS sequence"/>
</dbReference>
<gene>
    <name evidence="1" type="ORF">MG293_004490</name>
</gene>
<dbReference type="AlphaFoldDB" id="A0AAD4YDQ2"/>
<protein>
    <submittedName>
        <fullName evidence="1">Uncharacterized protein</fullName>
    </submittedName>
</protein>
<accession>A0AAD4YDQ2</accession>
<comment type="caution">
    <text evidence="1">The sequence shown here is derived from an EMBL/GenBank/DDBJ whole genome shotgun (WGS) entry which is preliminary data.</text>
</comment>
<reference evidence="1" key="1">
    <citation type="submission" date="2022-03" db="EMBL/GenBank/DDBJ databases">
        <title>Genomic analyses of argali, domestic sheep and their hybrids provide insights into chromosomal evolution, heterosis and genetic basis of agronomic traits.</title>
        <authorList>
            <person name="Li M."/>
        </authorList>
    </citation>
    <scope>NUCLEOTIDE SEQUENCE</scope>
    <source>
        <strain evidence="1">CAU-MHL-2022a</strain>
        <tissue evidence="1">Skin</tissue>
    </source>
</reference>
<name>A0AAD4YDQ2_OVIAM</name>